<gene>
    <name evidence="1" type="ORF">ENR64_04460</name>
</gene>
<evidence type="ECO:0000313" key="1">
    <source>
        <dbReference type="EMBL" id="HFM97015.1"/>
    </source>
</evidence>
<dbReference type="AlphaFoldDB" id="A0A7C3PDI9"/>
<protein>
    <submittedName>
        <fullName evidence="1">Uncharacterized protein</fullName>
    </submittedName>
</protein>
<dbReference type="EMBL" id="DSRU01000050">
    <property type="protein sequence ID" value="HFM97015.1"/>
    <property type="molecule type" value="Genomic_DNA"/>
</dbReference>
<name>A0A7C3PDI9_9CYAN</name>
<proteinExistence type="predicted"/>
<accession>A0A7C3PDI9</accession>
<reference evidence="1" key="1">
    <citation type="journal article" date="2020" name="mSystems">
        <title>Genome- and Community-Level Interaction Insights into Carbon Utilization and Element Cycling Functions of Hydrothermarchaeota in Hydrothermal Sediment.</title>
        <authorList>
            <person name="Zhou Z."/>
            <person name="Liu Y."/>
            <person name="Xu W."/>
            <person name="Pan J."/>
            <person name="Luo Z.H."/>
            <person name="Li M."/>
        </authorList>
    </citation>
    <scope>NUCLEOTIDE SEQUENCE [LARGE SCALE GENOMIC DNA]</scope>
    <source>
        <strain evidence="1">SpSt-418</strain>
    </source>
</reference>
<organism evidence="1">
    <name type="scientific">Oscillatoriales cyanobacterium SpSt-418</name>
    <dbReference type="NCBI Taxonomy" id="2282169"/>
    <lineage>
        <taxon>Bacteria</taxon>
        <taxon>Bacillati</taxon>
        <taxon>Cyanobacteriota</taxon>
        <taxon>Cyanophyceae</taxon>
        <taxon>Oscillatoriophycideae</taxon>
        <taxon>Oscillatoriales</taxon>
    </lineage>
</organism>
<comment type="caution">
    <text evidence="1">The sequence shown here is derived from an EMBL/GenBank/DDBJ whole genome shotgun (WGS) entry which is preliminary data.</text>
</comment>
<sequence>MTETDGNSCELERDILKGRSFSLADVIGKEAGSFMKGDSPVPKLVQATTEILLYIEYNLTDSSGALKAALKTWVQTHEVDVSCHLNSPLNALSKLLEQIVANPELLYEFVRRVDVQWGETYGERPFFQKPGQAPHPDDEYTHESVHQALSGLLASLKASLEA</sequence>